<dbReference type="InterPro" id="IPR013783">
    <property type="entry name" value="Ig-like_fold"/>
</dbReference>
<gene>
    <name evidence="1" type="ORF">ACFFVB_06675</name>
</gene>
<protein>
    <submittedName>
        <fullName evidence="1">Uncharacterized protein</fullName>
    </submittedName>
</protein>
<reference evidence="1 2" key="1">
    <citation type="submission" date="2024-09" db="EMBL/GenBank/DDBJ databases">
        <authorList>
            <person name="Sun Q."/>
            <person name="Mori K."/>
        </authorList>
    </citation>
    <scope>NUCLEOTIDE SEQUENCE [LARGE SCALE GENOMIC DNA]</scope>
    <source>
        <strain evidence="1 2">CECT 8286</strain>
    </source>
</reference>
<dbReference type="EMBL" id="JBHMEZ010000003">
    <property type="protein sequence ID" value="MFB9052762.1"/>
    <property type="molecule type" value="Genomic_DNA"/>
</dbReference>
<proteinExistence type="predicted"/>
<name>A0ABV5EZZ8_9FLAO</name>
<evidence type="ECO:0000313" key="2">
    <source>
        <dbReference type="Proteomes" id="UP001589605"/>
    </source>
</evidence>
<dbReference type="Proteomes" id="UP001589605">
    <property type="component" value="Unassembled WGS sequence"/>
</dbReference>
<dbReference type="InterPro" id="IPR008964">
    <property type="entry name" value="Invasin/intimin_cell_adhesion"/>
</dbReference>
<organism evidence="1 2">
    <name type="scientific">Formosa undariae</name>
    <dbReference type="NCBI Taxonomy" id="1325436"/>
    <lineage>
        <taxon>Bacteria</taxon>
        <taxon>Pseudomonadati</taxon>
        <taxon>Bacteroidota</taxon>
        <taxon>Flavobacteriia</taxon>
        <taxon>Flavobacteriales</taxon>
        <taxon>Flavobacteriaceae</taxon>
        <taxon>Formosa</taxon>
    </lineage>
</organism>
<accession>A0ABV5EZZ8</accession>
<dbReference type="Gene3D" id="2.60.40.10">
    <property type="entry name" value="Immunoglobulins"/>
    <property type="match status" value="1"/>
</dbReference>
<comment type="caution">
    <text evidence="1">The sequence shown here is derived from an EMBL/GenBank/DDBJ whole genome shotgun (WGS) entry which is preliminary data.</text>
</comment>
<evidence type="ECO:0000313" key="1">
    <source>
        <dbReference type="EMBL" id="MFB9052762.1"/>
    </source>
</evidence>
<dbReference type="SUPFAM" id="SSF49373">
    <property type="entry name" value="Invasin/intimin cell-adhesion fragments"/>
    <property type="match status" value="1"/>
</dbReference>
<keyword evidence="2" id="KW-1185">Reference proteome</keyword>
<dbReference type="RefSeq" id="WP_382381941.1">
    <property type="nucleotide sequence ID" value="NZ_JBHMEZ010000003.1"/>
</dbReference>
<sequence length="405" mass="45352">MLLKRTYILFLGLILLSSFAIVQEQATDTIMRLLTTSTQYEVGTPVILEFTASRQKTPLLYCTSSFGSTLVSSRFKDDKLQYIIPKNICNKIGVVQWTLLTDHDSISGQFHVNPKAEVATMETYIGPPSIEAGGTDYAMLVIIPTDSLDNPVPKNTVVNAKYQFLNTEEQDPIFTNNIIAYKNIYSKNDSGRILVSSESLGINSKEFTINVWAAIPTDFTISAKRPHVYADGNQITTFSTSVLKDKHDNLVSDGTFVTFFITNDAGNILKTTGTTISGVAHAKMIHPDFKDQWQVKAAVDGMSESQTLTVNYQSVIEDFEVAFSNHNRDILVGPLQSFMQQMIPDGLQVNLLIYKEDTLVHRITKTSFNGYINFHLKPAIYANETYTFRVETAGIDKTFNDKKLW</sequence>